<feature type="region of interest" description="Disordered" evidence="1">
    <location>
        <begin position="1"/>
        <end position="63"/>
    </location>
</feature>
<proteinExistence type="predicted"/>
<accession>A0AAE1BZZ1</accession>
<sequence length="250" mass="27063">MPYSNSTQPGARDMYYNDLDDPYADYPGGRPAGVPSQGHRGDGGRSGKRLTYGGVLGEHGPSLDEEFDSLFNIRPGDRGRWDREDAVARDQRGPGRAQGGRSHDGFEEMFGGIGDGGSRYGGGGMRDADGGRRVPQGQDHFFEPTDHPSVGYGQVQAQGQRMQDPYAGHSGRQGRLDTFDDLFGGSAHDRGGGNGLSTGRRGGGRGGRTEDPYDEGYGGRMPLDHETRFDEWEGFRSPGLSRMPYGGRLR</sequence>
<evidence type="ECO:0000256" key="1">
    <source>
        <dbReference type="SAM" id="MobiDB-lite"/>
    </source>
</evidence>
<gene>
    <name evidence="2" type="ORF">LTR78_006503</name>
</gene>
<name>A0AAE1BZZ1_9PEZI</name>
<feature type="region of interest" description="Disordered" evidence="1">
    <location>
        <begin position="164"/>
        <end position="224"/>
    </location>
</feature>
<evidence type="ECO:0000313" key="3">
    <source>
        <dbReference type="Proteomes" id="UP001274830"/>
    </source>
</evidence>
<comment type="caution">
    <text evidence="2">The sequence shown here is derived from an EMBL/GenBank/DDBJ whole genome shotgun (WGS) entry which is preliminary data.</text>
</comment>
<feature type="compositionally biased region" description="Basic and acidic residues" evidence="1">
    <location>
        <begin position="75"/>
        <end position="93"/>
    </location>
</feature>
<dbReference type="Proteomes" id="UP001274830">
    <property type="component" value="Unassembled WGS sequence"/>
</dbReference>
<keyword evidence="3" id="KW-1185">Reference proteome</keyword>
<protein>
    <submittedName>
        <fullName evidence="2">Uncharacterized protein</fullName>
    </submittedName>
</protein>
<evidence type="ECO:0000313" key="2">
    <source>
        <dbReference type="EMBL" id="KAK3673598.1"/>
    </source>
</evidence>
<dbReference type="EMBL" id="JAUTXT010000024">
    <property type="protein sequence ID" value="KAK3673598.1"/>
    <property type="molecule type" value="Genomic_DNA"/>
</dbReference>
<feature type="compositionally biased region" description="Gly residues" evidence="1">
    <location>
        <begin position="111"/>
        <end position="125"/>
    </location>
</feature>
<reference evidence="2" key="1">
    <citation type="submission" date="2023-07" db="EMBL/GenBank/DDBJ databases">
        <title>Black Yeasts Isolated from many extreme environments.</title>
        <authorList>
            <person name="Coleine C."/>
            <person name="Stajich J.E."/>
            <person name="Selbmann L."/>
        </authorList>
    </citation>
    <scope>NUCLEOTIDE SEQUENCE</scope>
    <source>
        <strain evidence="2">CCFEE 5485</strain>
    </source>
</reference>
<feature type="region of interest" description="Disordered" evidence="1">
    <location>
        <begin position="75"/>
        <end position="135"/>
    </location>
</feature>
<dbReference type="AlphaFoldDB" id="A0AAE1BZZ1"/>
<organism evidence="2 3">
    <name type="scientific">Recurvomyces mirabilis</name>
    <dbReference type="NCBI Taxonomy" id="574656"/>
    <lineage>
        <taxon>Eukaryota</taxon>
        <taxon>Fungi</taxon>
        <taxon>Dikarya</taxon>
        <taxon>Ascomycota</taxon>
        <taxon>Pezizomycotina</taxon>
        <taxon>Dothideomycetes</taxon>
        <taxon>Dothideomycetidae</taxon>
        <taxon>Mycosphaerellales</taxon>
        <taxon>Teratosphaeriaceae</taxon>
        <taxon>Recurvomyces</taxon>
    </lineage>
</organism>
<feature type="compositionally biased region" description="Gly residues" evidence="1">
    <location>
        <begin position="192"/>
        <end position="206"/>
    </location>
</feature>